<keyword evidence="4 6" id="KW-0472">Membrane</keyword>
<feature type="domain" description="TM2" evidence="7">
    <location>
        <begin position="80"/>
        <end position="129"/>
    </location>
</feature>
<evidence type="ECO:0000256" key="1">
    <source>
        <dbReference type="ARBA" id="ARBA00004141"/>
    </source>
</evidence>
<keyword evidence="2 6" id="KW-0812">Transmembrane</keyword>
<reference evidence="9" key="1">
    <citation type="submission" date="2016-11" db="EMBL/GenBank/DDBJ databases">
        <authorList>
            <person name="Varghese N."/>
            <person name="Submissions S."/>
        </authorList>
    </citation>
    <scope>NUCLEOTIDE SEQUENCE [LARGE SCALE GENOMIC DNA]</scope>
    <source>
        <strain evidence="9">DSM 17539</strain>
    </source>
</reference>
<dbReference type="OrthoDB" id="9816361at2"/>
<dbReference type="InterPro" id="IPR007829">
    <property type="entry name" value="TM2"/>
</dbReference>
<evidence type="ECO:0000256" key="4">
    <source>
        <dbReference type="ARBA" id="ARBA00023136"/>
    </source>
</evidence>
<evidence type="ECO:0000256" key="2">
    <source>
        <dbReference type="ARBA" id="ARBA00022692"/>
    </source>
</evidence>
<evidence type="ECO:0000313" key="8">
    <source>
        <dbReference type="EMBL" id="SHE37397.1"/>
    </source>
</evidence>
<evidence type="ECO:0000256" key="6">
    <source>
        <dbReference type="SAM" id="Phobius"/>
    </source>
</evidence>
<feature type="region of interest" description="Disordered" evidence="5">
    <location>
        <begin position="37"/>
        <end position="60"/>
    </location>
</feature>
<evidence type="ECO:0000259" key="7">
    <source>
        <dbReference type="Pfam" id="PF05154"/>
    </source>
</evidence>
<name>A0A1M4SZC9_9FLAO</name>
<protein>
    <submittedName>
        <fullName evidence="8">TM2 domain-containing membrane protein YozV</fullName>
    </submittedName>
</protein>
<accession>A0A1M4SZC9</accession>
<keyword evidence="9" id="KW-1185">Reference proteome</keyword>
<dbReference type="GO" id="GO:0016020">
    <property type="term" value="C:membrane"/>
    <property type="evidence" value="ECO:0007669"/>
    <property type="project" value="UniProtKB-SubCell"/>
</dbReference>
<evidence type="ECO:0000256" key="5">
    <source>
        <dbReference type="SAM" id="MobiDB-lite"/>
    </source>
</evidence>
<keyword evidence="3 6" id="KW-1133">Transmembrane helix</keyword>
<evidence type="ECO:0000256" key="3">
    <source>
        <dbReference type="ARBA" id="ARBA00022989"/>
    </source>
</evidence>
<feature type="transmembrane region" description="Helical" evidence="6">
    <location>
        <begin position="84"/>
        <end position="103"/>
    </location>
</feature>
<dbReference type="Pfam" id="PF05154">
    <property type="entry name" value="TM2"/>
    <property type="match status" value="1"/>
</dbReference>
<dbReference type="Proteomes" id="UP000184406">
    <property type="component" value="Unassembled WGS sequence"/>
</dbReference>
<dbReference type="AlphaFoldDB" id="A0A1M4SZC9"/>
<evidence type="ECO:0000313" key="9">
    <source>
        <dbReference type="Proteomes" id="UP000184406"/>
    </source>
</evidence>
<dbReference type="EMBL" id="FQUX01000001">
    <property type="protein sequence ID" value="SHE37397.1"/>
    <property type="molecule type" value="Genomic_DNA"/>
</dbReference>
<feature type="transmembrane region" description="Helical" evidence="6">
    <location>
        <begin position="109"/>
        <end position="141"/>
    </location>
</feature>
<dbReference type="Gene3D" id="1.10.287.700">
    <property type="entry name" value="Helix hairpin bin"/>
    <property type="match status" value="1"/>
</dbReference>
<sequence length="166" mass="18097">MSEENKDLGDKAKDAAKGAKKSAKEFAKDAKESAKEFAEETKEAAKEFKEDTKEAAKDFSQEAKKTANEFKEGLASAGGDNKKILAGVLAIVFGQLGVHKFILGYQKEGIIMLVATVIGYATMCFIIGSFIVMATAIVGLIEGIIYLTKSDEDFYNTYQVGKKPWF</sequence>
<gene>
    <name evidence="8" type="ORF">SAMN03080594_10180</name>
</gene>
<proteinExistence type="predicted"/>
<organism evidence="8 9">
    <name type="scientific">Arenibacter palladensis</name>
    <dbReference type="NCBI Taxonomy" id="237373"/>
    <lineage>
        <taxon>Bacteria</taxon>
        <taxon>Pseudomonadati</taxon>
        <taxon>Bacteroidota</taxon>
        <taxon>Flavobacteriia</taxon>
        <taxon>Flavobacteriales</taxon>
        <taxon>Flavobacteriaceae</taxon>
        <taxon>Arenibacter</taxon>
    </lineage>
</organism>
<comment type="subcellular location">
    <subcellularLocation>
        <location evidence="1">Membrane</location>
        <topology evidence="1">Multi-pass membrane protein</topology>
    </subcellularLocation>
</comment>
<dbReference type="RefSeq" id="WP_072859786.1">
    <property type="nucleotide sequence ID" value="NZ_FQUX01000001.1"/>
</dbReference>